<evidence type="ECO:0000313" key="8">
    <source>
        <dbReference type="Proteomes" id="UP001159405"/>
    </source>
</evidence>
<gene>
    <name evidence="7" type="ORF">PLOB_00033204</name>
</gene>
<dbReference type="Gene3D" id="2.60.120.290">
    <property type="entry name" value="Spermadhesin, CUB domain"/>
    <property type="match status" value="5"/>
</dbReference>
<keyword evidence="1" id="KW-0677">Repeat</keyword>
<organism evidence="7 8">
    <name type="scientific">Porites lobata</name>
    <dbReference type="NCBI Taxonomy" id="104759"/>
    <lineage>
        <taxon>Eukaryota</taxon>
        <taxon>Metazoa</taxon>
        <taxon>Cnidaria</taxon>
        <taxon>Anthozoa</taxon>
        <taxon>Hexacorallia</taxon>
        <taxon>Scleractinia</taxon>
        <taxon>Fungiina</taxon>
        <taxon>Poritidae</taxon>
        <taxon>Porites</taxon>
    </lineage>
</organism>
<evidence type="ECO:0000313" key="7">
    <source>
        <dbReference type="EMBL" id="CAH3127783.1"/>
    </source>
</evidence>
<evidence type="ECO:0000256" key="1">
    <source>
        <dbReference type="ARBA" id="ARBA00022737"/>
    </source>
</evidence>
<dbReference type="EMBL" id="CALNXK010000044">
    <property type="protein sequence ID" value="CAH3127783.1"/>
    <property type="molecule type" value="Genomic_DNA"/>
</dbReference>
<dbReference type="Pfam" id="PF00431">
    <property type="entry name" value="CUB"/>
    <property type="match status" value="5"/>
</dbReference>
<name>A0ABN8NZ93_9CNID</name>
<keyword evidence="4" id="KW-0472">Membrane</keyword>
<dbReference type="PANTHER" id="PTHR24251:SF37">
    <property type="entry name" value="CUB DOMAIN-CONTAINING PROTEIN"/>
    <property type="match status" value="1"/>
</dbReference>
<feature type="domain" description="CUB" evidence="6">
    <location>
        <begin position="651"/>
        <end position="767"/>
    </location>
</feature>
<feature type="domain" description="CUB" evidence="6">
    <location>
        <begin position="273"/>
        <end position="388"/>
    </location>
</feature>
<keyword evidence="5" id="KW-0732">Signal</keyword>
<dbReference type="PROSITE" id="PS01180">
    <property type="entry name" value="CUB"/>
    <property type="match status" value="5"/>
</dbReference>
<evidence type="ECO:0000259" key="6">
    <source>
        <dbReference type="PROSITE" id="PS01180"/>
    </source>
</evidence>
<dbReference type="Proteomes" id="UP001159405">
    <property type="component" value="Unassembled WGS sequence"/>
</dbReference>
<evidence type="ECO:0000256" key="4">
    <source>
        <dbReference type="SAM" id="Phobius"/>
    </source>
</evidence>
<dbReference type="SUPFAM" id="SSF49854">
    <property type="entry name" value="Spermadhesin, CUB domain"/>
    <property type="match status" value="6"/>
</dbReference>
<evidence type="ECO:0000256" key="2">
    <source>
        <dbReference type="ARBA" id="ARBA00023157"/>
    </source>
</evidence>
<sequence>MAVKLLYIGVLILAFMKTWAFGKDWECISNKTLDAPGSPTETTFYLPYPPFGFPLKSCGWFITAPENHIVKVQFSKSLLLLEYSIVMVYDVDGSDLHFADRPSYSTVFSKYRHLYIVFKYHNKDVIKEKIVVGYTAFKPGRVCSTQNSYDQNKNILLRNPSGVIKTPGFPLGYSNNSVRDCYWKLIAPKGKVVRLTFETFQLHPGDEVEINNGRYDWYPWVLNKRNTEPSFTVFSTERELGIRFDIYGNYHHGSATGFAANYSMIPGVSSGACIPKENSSMYIRGEGMSFSTRGYPRNPGVGTCSWNISAPLGYFIKLSFWRFLGLCNQSYAEVFDVSSSTTAFLGKYCDYYLNKTMIYSKGNNVIVKFSQLSTSPEQGGLIATYEALKTVPERYSCSRENTRINLRGLHGQLASLDYPLLYTNNVACSWDIEVPTGYLIQLTFHSFDLEYSPECRADYVEIKQGMDISWSTVIGRYCGTSLPPVLLSNYPKVYVDFVANSLARYRGFHASFTAVPDPSVGPCNSKGTITMSGKRGRLFSPRYPKPTPPRSINCTWMITVPKGNFVKLRLTSIKLDVDCSPHSTFEIRDGQNSSSRLLRSICEQPFYGSSYFSSGRHIWVWFQSPKQDWTYYFTFSAEFEAVTQLPASYSCTANNRHVELNSESGTLASYNYPLPYDDYGSCSWIIRVSGNKQIELSFDAFNLSEASPDCLDFLQISNDPDEVDLSPKLCGSKIPSSFTSKGSALSLWFTSSGQTKYPGFKARYKTKWAPLAILKIVGICLGTATACVLIAIVGYKCIKSRRNESRRDADCVPLQEQTIVA</sequence>
<evidence type="ECO:0000256" key="5">
    <source>
        <dbReference type="SAM" id="SignalP"/>
    </source>
</evidence>
<proteinExistence type="predicted"/>
<keyword evidence="4" id="KW-1133">Transmembrane helix</keyword>
<accession>A0ABN8NZ93</accession>
<evidence type="ECO:0000256" key="3">
    <source>
        <dbReference type="PROSITE-ProRule" id="PRU00059"/>
    </source>
</evidence>
<dbReference type="PANTHER" id="PTHR24251">
    <property type="entry name" value="OVOCHYMASE-RELATED"/>
    <property type="match status" value="1"/>
</dbReference>
<feature type="domain" description="CUB" evidence="6">
    <location>
        <begin position="143"/>
        <end position="265"/>
    </location>
</feature>
<dbReference type="SMART" id="SM00042">
    <property type="entry name" value="CUB"/>
    <property type="match status" value="6"/>
</dbReference>
<keyword evidence="8" id="KW-1185">Reference proteome</keyword>
<feature type="domain" description="CUB" evidence="6">
    <location>
        <begin position="523"/>
        <end position="642"/>
    </location>
</feature>
<feature type="chain" id="PRO_5045122746" description="CUB domain-containing protein" evidence="5">
    <location>
        <begin position="21"/>
        <end position="821"/>
    </location>
</feature>
<dbReference type="InterPro" id="IPR000859">
    <property type="entry name" value="CUB_dom"/>
</dbReference>
<protein>
    <recommendedName>
        <fullName evidence="6">CUB domain-containing protein</fullName>
    </recommendedName>
</protein>
<reference evidence="7 8" key="1">
    <citation type="submission" date="2022-05" db="EMBL/GenBank/DDBJ databases">
        <authorList>
            <consortium name="Genoscope - CEA"/>
            <person name="William W."/>
        </authorList>
    </citation>
    <scope>NUCLEOTIDE SEQUENCE [LARGE SCALE GENOMIC DNA]</scope>
</reference>
<comment type="caution">
    <text evidence="3">Lacks conserved residue(s) required for the propagation of feature annotation.</text>
</comment>
<feature type="domain" description="CUB" evidence="6">
    <location>
        <begin position="397"/>
        <end position="515"/>
    </location>
</feature>
<keyword evidence="2" id="KW-1015">Disulfide bond</keyword>
<comment type="caution">
    <text evidence="7">The sequence shown here is derived from an EMBL/GenBank/DDBJ whole genome shotgun (WGS) entry which is preliminary data.</text>
</comment>
<feature type="signal peptide" evidence="5">
    <location>
        <begin position="1"/>
        <end position="20"/>
    </location>
</feature>
<dbReference type="CDD" id="cd00041">
    <property type="entry name" value="CUB"/>
    <property type="match status" value="5"/>
</dbReference>
<dbReference type="InterPro" id="IPR035914">
    <property type="entry name" value="Sperma_CUB_dom_sf"/>
</dbReference>
<feature type="transmembrane region" description="Helical" evidence="4">
    <location>
        <begin position="768"/>
        <end position="798"/>
    </location>
</feature>
<keyword evidence="4" id="KW-0812">Transmembrane</keyword>